<protein>
    <recommendedName>
        <fullName evidence="1">PLD phosphodiesterase domain-containing protein</fullName>
    </recommendedName>
</protein>
<dbReference type="InterPro" id="IPR027417">
    <property type="entry name" value="P-loop_NTPase"/>
</dbReference>
<dbReference type="InterPro" id="IPR001736">
    <property type="entry name" value="PLipase_D/transphosphatidylase"/>
</dbReference>
<dbReference type="SUPFAM" id="SSF56024">
    <property type="entry name" value="Phospholipase D/nuclease"/>
    <property type="match status" value="1"/>
</dbReference>
<dbReference type="Gene3D" id="3.30.870.10">
    <property type="entry name" value="Endonuclease Chain A"/>
    <property type="match status" value="1"/>
</dbReference>
<reference evidence="2 3" key="1">
    <citation type="submission" date="2021-10" db="EMBL/GenBank/DDBJ databases">
        <authorList>
            <person name="Criscuolo A."/>
        </authorList>
    </citation>
    <scope>NUCLEOTIDE SEQUENCE [LARGE SCALE GENOMIC DNA]</scope>
    <source>
        <strain evidence="3">CIP 111883</strain>
    </source>
</reference>
<keyword evidence="3" id="KW-1185">Reference proteome</keyword>
<dbReference type="InterPro" id="IPR006935">
    <property type="entry name" value="Helicase/UvrB_N"/>
</dbReference>
<accession>A0ABM8YKA0</accession>
<sequence length="283" mass="32327">MVQQQLIKKIESSLYKGFIDQSRPVSAQFKPKLLTNKHQENVLSTLLQEMKTCLSFTFSVAFITEGGLATLKTLLYDLNRKGITGRILTSTFLNFNQPKMFQELLKLNNVEVRLTSERGFHSKGYIFEHADYYSLIVGSSNLTDSALKANYEWNVFLTSLESGEIINHFKNQFEEAWSEALPLNEEWIANYNQHYKIQPFVKSFGSNTLDLKTEYLTNALADSLTIQPNKMQTDALEQLKKLRVKGAQKGLIISATGTGKTFLSAFDVRNFSPKKMLFIVHRE</sequence>
<name>A0ABM8YKA0_9BACI</name>
<gene>
    <name evidence="2" type="ORF">BACCIP111883_01134</name>
</gene>
<evidence type="ECO:0000313" key="3">
    <source>
        <dbReference type="Proteomes" id="UP000789833"/>
    </source>
</evidence>
<dbReference type="Pfam" id="PF13091">
    <property type="entry name" value="PLDc_2"/>
    <property type="match status" value="1"/>
</dbReference>
<evidence type="ECO:0000313" key="2">
    <source>
        <dbReference type="EMBL" id="CAG9620366.1"/>
    </source>
</evidence>
<dbReference type="CDD" id="cd09204">
    <property type="entry name" value="PLDc_N_DEXD_b2"/>
    <property type="match status" value="1"/>
</dbReference>
<dbReference type="Pfam" id="PF04851">
    <property type="entry name" value="ResIII"/>
    <property type="match status" value="1"/>
</dbReference>
<proteinExistence type="predicted"/>
<comment type="caution">
    <text evidence="2">The sequence shown here is derived from an EMBL/GenBank/DDBJ whole genome shotgun (WGS) entry which is preliminary data.</text>
</comment>
<dbReference type="SUPFAM" id="SSF52540">
    <property type="entry name" value="P-loop containing nucleoside triphosphate hydrolases"/>
    <property type="match status" value="1"/>
</dbReference>
<dbReference type="Proteomes" id="UP000789833">
    <property type="component" value="Unassembled WGS sequence"/>
</dbReference>
<feature type="domain" description="PLD phosphodiesterase" evidence="1">
    <location>
        <begin position="116"/>
        <end position="146"/>
    </location>
</feature>
<dbReference type="PROSITE" id="PS50035">
    <property type="entry name" value="PLD"/>
    <property type="match status" value="1"/>
</dbReference>
<organism evidence="2 3">
    <name type="scientific">Sutcliffiella rhizosphaerae</name>
    <dbReference type="NCBI Taxonomy" id="2880967"/>
    <lineage>
        <taxon>Bacteria</taxon>
        <taxon>Bacillati</taxon>
        <taxon>Bacillota</taxon>
        <taxon>Bacilli</taxon>
        <taxon>Bacillales</taxon>
        <taxon>Bacillaceae</taxon>
        <taxon>Sutcliffiella</taxon>
    </lineage>
</organism>
<dbReference type="Gene3D" id="3.40.50.300">
    <property type="entry name" value="P-loop containing nucleotide triphosphate hydrolases"/>
    <property type="match status" value="1"/>
</dbReference>
<evidence type="ECO:0000259" key="1">
    <source>
        <dbReference type="PROSITE" id="PS50035"/>
    </source>
</evidence>
<dbReference type="EMBL" id="CAKJTJ010000004">
    <property type="protein sequence ID" value="CAG9620366.1"/>
    <property type="molecule type" value="Genomic_DNA"/>
</dbReference>
<dbReference type="InterPro" id="IPR025202">
    <property type="entry name" value="PLD-like_dom"/>
</dbReference>